<feature type="binding site" evidence="9">
    <location>
        <position position="10"/>
    </location>
    <ligand>
        <name>substrate</name>
    </ligand>
</feature>
<evidence type="ECO:0000256" key="2">
    <source>
        <dbReference type="ARBA" id="ARBA00022679"/>
    </source>
</evidence>
<dbReference type="NCBIfam" id="TIGR01510">
    <property type="entry name" value="coaD_prev_kdtB"/>
    <property type="match status" value="1"/>
</dbReference>
<evidence type="ECO:0000256" key="1">
    <source>
        <dbReference type="ARBA" id="ARBA00022490"/>
    </source>
</evidence>
<name>A0A9W6FVX8_9BACT</name>
<dbReference type="EC" id="2.7.7.3" evidence="9"/>
<feature type="binding site" evidence="9">
    <location>
        <position position="77"/>
    </location>
    <ligand>
        <name>substrate</name>
    </ligand>
</feature>
<comment type="similarity">
    <text evidence="9">Belongs to the bacterial CoaD family.</text>
</comment>
<keyword evidence="6 9" id="KW-0460">Magnesium</keyword>
<comment type="function">
    <text evidence="9">Reversibly transfers an adenylyl group from ATP to 4'-phosphopantetheine, yielding dephospho-CoA (dPCoA) and pyrophosphate.</text>
</comment>
<dbReference type="HAMAP" id="MF_00151">
    <property type="entry name" value="PPAT_bact"/>
    <property type="match status" value="1"/>
</dbReference>
<evidence type="ECO:0000256" key="6">
    <source>
        <dbReference type="ARBA" id="ARBA00022842"/>
    </source>
</evidence>
<feature type="binding site" evidence="9">
    <location>
        <begin position="10"/>
        <end position="11"/>
    </location>
    <ligand>
        <name>ATP</name>
        <dbReference type="ChEBI" id="CHEBI:30616"/>
    </ligand>
</feature>
<evidence type="ECO:0000256" key="7">
    <source>
        <dbReference type="ARBA" id="ARBA00022993"/>
    </source>
</evidence>
<comment type="subcellular location">
    <subcellularLocation>
        <location evidence="9">Cytoplasm</location>
    </subcellularLocation>
</comment>
<organism evidence="11 12">
    <name type="scientific">Desulforhabdus amnigena</name>
    <dbReference type="NCBI Taxonomy" id="40218"/>
    <lineage>
        <taxon>Bacteria</taxon>
        <taxon>Pseudomonadati</taxon>
        <taxon>Thermodesulfobacteriota</taxon>
        <taxon>Syntrophobacteria</taxon>
        <taxon>Syntrophobacterales</taxon>
        <taxon>Syntrophobacteraceae</taxon>
        <taxon>Desulforhabdus</taxon>
    </lineage>
</organism>
<feature type="domain" description="Cytidyltransferase-like" evidence="10">
    <location>
        <begin position="6"/>
        <end position="137"/>
    </location>
</feature>
<dbReference type="RefSeq" id="WP_281795859.1">
    <property type="nucleotide sequence ID" value="NZ_BSDR01000001.1"/>
</dbReference>
<feature type="binding site" evidence="9">
    <location>
        <position position="102"/>
    </location>
    <ligand>
        <name>ATP</name>
        <dbReference type="ChEBI" id="CHEBI:30616"/>
    </ligand>
</feature>
<dbReference type="AlphaFoldDB" id="A0A9W6FVX8"/>
<dbReference type="Pfam" id="PF01467">
    <property type="entry name" value="CTP_transf_like"/>
    <property type="match status" value="1"/>
</dbReference>
<evidence type="ECO:0000256" key="4">
    <source>
        <dbReference type="ARBA" id="ARBA00022741"/>
    </source>
</evidence>
<keyword evidence="1 9" id="KW-0963">Cytoplasm</keyword>
<evidence type="ECO:0000259" key="10">
    <source>
        <dbReference type="Pfam" id="PF01467"/>
    </source>
</evidence>
<feature type="binding site" evidence="9">
    <location>
        <position position="18"/>
    </location>
    <ligand>
        <name>ATP</name>
        <dbReference type="ChEBI" id="CHEBI:30616"/>
    </ligand>
</feature>
<dbReference type="Proteomes" id="UP001144372">
    <property type="component" value="Unassembled WGS sequence"/>
</dbReference>
<dbReference type="NCBIfam" id="TIGR00125">
    <property type="entry name" value="cyt_tran_rel"/>
    <property type="match status" value="1"/>
</dbReference>
<comment type="cofactor">
    <cofactor evidence="9">
        <name>Mg(2+)</name>
        <dbReference type="ChEBI" id="CHEBI:18420"/>
    </cofactor>
</comment>
<dbReference type="InterPro" id="IPR004821">
    <property type="entry name" value="Cyt_trans-like"/>
</dbReference>
<dbReference type="GO" id="GO:0005737">
    <property type="term" value="C:cytoplasm"/>
    <property type="evidence" value="ECO:0007669"/>
    <property type="project" value="UniProtKB-SubCell"/>
</dbReference>
<comment type="caution">
    <text evidence="11">The sequence shown here is derived from an EMBL/GenBank/DDBJ whole genome shotgun (WGS) entry which is preliminary data.</text>
</comment>
<evidence type="ECO:0000256" key="8">
    <source>
        <dbReference type="ARBA" id="ARBA00029346"/>
    </source>
</evidence>
<comment type="catalytic activity">
    <reaction evidence="8 9">
        <text>(R)-4'-phosphopantetheine + ATP + H(+) = 3'-dephospho-CoA + diphosphate</text>
        <dbReference type="Rhea" id="RHEA:19801"/>
        <dbReference type="ChEBI" id="CHEBI:15378"/>
        <dbReference type="ChEBI" id="CHEBI:30616"/>
        <dbReference type="ChEBI" id="CHEBI:33019"/>
        <dbReference type="ChEBI" id="CHEBI:57328"/>
        <dbReference type="ChEBI" id="CHEBI:61723"/>
        <dbReference type="EC" id="2.7.7.3"/>
    </reaction>
</comment>
<dbReference type="GO" id="GO:0004595">
    <property type="term" value="F:pantetheine-phosphate adenylyltransferase activity"/>
    <property type="evidence" value="ECO:0007669"/>
    <property type="project" value="UniProtKB-UniRule"/>
</dbReference>
<dbReference type="GO" id="GO:0015937">
    <property type="term" value="P:coenzyme A biosynthetic process"/>
    <property type="evidence" value="ECO:0007669"/>
    <property type="project" value="UniProtKB-UniRule"/>
</dbReference>
<sequence>MDKLAVYPGSFDPITNGHLDLLERALKIFDRIVIAIAVHPGKKALFSLEERLQLIKDSLSGHPLEHRIRVDFFQGLLVDYVKDVRADAIVRGLRAVSDFEYEFQMALMNRKLSTEIETLFLMTGMRWIYISSRLIKEVVMSGGCVNGLVPEPVEKALIERLGRTAAKESQVVVS</sequence>
<keyword evidence="3 9" id="KW-0548">Nucleotidyltransferase</keyword>
<dbReference type="CDD" id="cd02163">
    <property type="entry name" value="PPAT"/>
    <property type="match status" value="1"/>
</dbReference>
<feature type="binding site" evidence="9">
    <location>
        <begin position="127"/>
        <end position="133"/>
    </location>
    <ligand>
        <name>ATP</name>
        <dbReference type="ChEBI" id="CHEBI:30616"/>
    </ligand>
</feature>
<keyword evidence="12" id="KW-1185">Reference proteome</keyword>
<keyword evidence="5 9" id="KW-0067">ATP-binding</keyword>
<evidence type="ECO:0000256" key="9">
    <source>
        <dbReference type="HAMAP-Rule" id="MF_00151"/>
    </source>
</evidence>
<dbReference type="PANTHER" id="PTHR21342:SF1">
    <property type="entry name" value="PHOSPHOPANTETHEINE ADENYLYLTRANSFERASE"/>
    <property type="match status" value="1"/>
</dbReference>
<dbReference type="InterPro" id="IPR001980">
    <property type="entry name" value="PPAT"/>
</dbReference>
<reference evidence="11" key="1">
    <citation type="submission" date="2022-12" db="EMBL/GenBank/DDBJ databases">
        <title>Reference genome sequencing for broad-spectrum identification of bacterial and archaeal isolates by mass spectrometry.</title>
        <authorList>
            <person name="Sekiguchi Y."/>
            <person name="Tourlousse D.M."/>
        </authorList>
    </citation>
    <scope>NUCLEOTIDE SEQUENCE</scope>
    <source>
        <strain evidence="11">ASRB1</strain>
    </source>
</reference>
<gene>
    <name evidence="9 11" type="primary">coaD</name>
    <name evidence="11" type="ORF">DAMNIGENAA_32400</name>
</gene>
<evidence type="ECO:0000256" key="3">
    <source>
        <dbReference type="ARBA" id="ARBA00022695"/>
    </source>
</evidence>
<accession>A0A9W6FVX8</accession>
<feature type="binding site" evidence="9">
    <location>
        <position position="42"/>
    </location>
    <ligand>
        <name>substrate</name>
    </ligand>
</feature>
<protein>
    <recommendedName>
        <fullName evidence="9">Phosphopantetheine adenylyltransferase</fullName>
        <ecNumber evidence="9">2.7.7.3</ecNumber>
    </recommendedName>
    <alternativeName>
        <fullName evidence="9">Dephospho-CoA pyrophosphorylase</fullName>
    </alternativeName>
    <alternativeName>
        <fullName evidence="9">Pantetheine-phosphate adenylyltransferase</fullName>
        <shortName evidence="9">PPAT</shortName>
    </alternativeName>
</protein>
<feature type="binding site" evidence="9">
    <location>
        <begin position="92"/>
        <end position="94"/>
    </location>
    <ligand>
        <name>ATP</name>
        <dbReference type="ChEBI" id="CHEBI:30616"/>
    </ligand>
</feature>
<keyword evidence="4 9" id="KW-0547">Nucleotide-binding</keyword>
<comment type="subunit">
    <text evidence="9">Homohexamer.</text>
</comment>
<dbReference type="Gene3D" id="3.40.50.620">
    <property type="entry name" value="HUPs"/>
    <property type="match status" value="1"/>
</dbReference>
<comment type="pathway">
    <text evidence="9">Cofactor biosynthesis; coenzyme A biosynthesis; CoA from (R)-pantothenate: step 4/5.</text>
</comment>
<keyword evidence="7 9" id="KW-0173">Coenzyme A biosynthesis</keyword>
<evidence type="ECO:0000313" key="11">
    <source>
        <dbReference type="EMBL" id="GLI35807.1"/>
    </source>
</evidence>
<feature type="site" description="Transition state stabilizer" evidence="9">
    <location>
        <position position="18"/>
    </location>
</feature>
<dbReference type="GO" id="GO:0005524">
    <property type="term" value="F:ATP binding"/>
    <property type="evidence" value="ECO:0007669"/>
    <property type="project" value="UniProtKB-KW"/>
</dbReference>
<evidence type="ECO:0000313" key="12">
    <source>
        <dbReference type="Proteomes" id="UP001144372"/>
    </source>
</evidence>
<keyword evidence="2 9" id="KW-0808">Transferase</keyword>
<evidence type="ECO:0000256" key="5">
    <source>
        <dbReference type="ARBA" id="ARBA00022840"/>
    </source>
</evidence>
<dbReference type="InterPro" id="IPR014729">
    <property type="entry name" value="Rossmann-like_a/b/a_fold"/>
</dbReference>
<dbReference type="EMBL" id="BSDR01000001">
    <property type="protein sequence ID" value="GLI35807.1"/>
    <property type="molecule type" value="Genomic_DNA"/>
</dbReference>
<dbReference type="PANTHER" id="PTHR21342">
    <property type="entry name" value="PHOSPHOPANTETHEINE ADENYLYLTRANSFERASE"/>
    <property type="match status" value="1"/>
</dbReference>
<dbReference type="PRINTS" id="PR01020">
    <property type="entry name" value="LPSBIOSNTHSS"/>
</dbReference>
<dbReference type="SUPFAM" id="SSF52374">
    <property type="entry name" value="Nucleotidylyl transferase"/>
    <property type="match status" value="1"/>
</dbReference>
<feature type="binding site" evidence="9">
    <location>
        <position position="91"/>
    </location>
    <ligand>
        <name>substrate</name>
    </ligand>
</feature>
<proteinExistence type="inferred from homology"/>